<dbReference type="Proteomes" id="UP001055025">
    <property type="component" value="Unassembled WGS sequence"/>
</dbReference>
<reference evidence="2" key="1">
    <citation type="journal article" date="2022" name="Int. J. Syst. Evol. Microbiol.">
        <title>Granulimonas faecalis gen. nov., sp. nov., and Leptogranulimonas caecicola gen. nov., sp. nov., novel lactate-producing Atopobiaceae bacteria isolated from mouse intestines, and an emended description of the family Atopobiaceae.</title>
        <authorList>
            <person name="Morinaga K."/>
            <person name="Kusada H."/>
            <person name="Sakamoto S."/>
            <person name="Murakami T."/>
            <person name="Toyoda A."/>
            <person name="Mori H."/>
            <person name="Meng X.Y."/>
            <person name="Takashino M."/>
            <person name="Murotomi K."/>
            <person name="Tamaki H."/>
        </authorList>
    </citation>
    <scope>NUCLEOTIDE SEQUENCE</scope>
    <source>
        <strain evidence="2">OPF53</strain>
    </source>
</reference>
<gene>
    <name evidence="2" type="ORF">ATOP_01370</name>
</gene>
<evidence type="ECO:0000313" key="3">
    <source>
        <dbReference type="Proteomes" id="UP001055025"/>
    </source>
</evidence>
<name>A0AAV5AZ14_9ACTN</name>
<evidence type="ECO:0008006" key="4">
    <source>
        <dbReference type="Google" id="ProtNLM"/>
    </source>
</evidence>
<evidence type="ECO:0000256" key="1">
    <source>
        <dbReference type="SAM" id="MobiDB-lite"/>
    </source>
</evidence>
<comment type="caution">
    <text evidence="2">The sequence shown here is derived from an EMBL/GenBank/DDBJ whole genome shotgun (WGS) entry which is preliminary data.</text>
</comment>
<proteinExistence type="predicted"/>
<accession>A0AAV5AZ14</accession>
<organism evidence="2 3">
    <name type="scientific">Granulimonas faecalis</name>
    <dbReference type="NCBI Taxonomy" id="2894155"/>
    <lineage>
        <taxon>Bacteria</taxon>
        <taxon>Bacillati</taxon>
        <taxon>Actinomycetota</taxon>
        <taxon>Coriobacteriia</taxon>
        <taxon>Coriobacteriales</taxon>
        <taxon>Kribbibacteriaceae</taxon>
        <taxon>Granulimonas</taxon>
    </lineage>
</organism>
<dbReference type="InterPro" id="IPR025530">
    <property type="entry name" value="DUF4417"/>
</dbReference>
<keyword evidence="3" id="KW-1185">Reference proteome</keyword>
<dbReference type="AlphaFoldDB" id="A0AAV5AZ14"/>
<sequence>MFQPSLFEAKPATKGSSKQNASKGMRKRSRIAAGSGMHSELADNARLVGPMGIPQMMECPAPDIPSRLVPFDRAAAELRNGRSHGYVHFFIKDSLFNGIVDNLASAIPILSSFDGILTPDFSLERPSVNCLNACSVFYSRAVGFQCQRHNIPVIPTVRWSDEASFSYCFDGLVHGGIVAVGTYGVCKSHKQQDFFLTGLTKMIETVSPSTVLVYGARPGRIFEGLQDRTKFVYYPDWTTEHRAKG</sequence>
<dbReference type="Pfam" id="PF14386">
    <property type="entry name" value="DUF4417"/>
    <property type="match status" value="1"/>
</dbReference>
<evidence type="ECO:0000313" key="2">
    <source>
        <dbReference type="EMBL" id="GJM54482.1"/>
    </source>
</evidence>
<protein>
    <recommendedName>
        <fullName evidence="4">DUF4417 domain-containing protein</fullName>
    </recommendedName>
</protein>
<dbReference type="EMBL" id="BQKC01000001">
    <property type="protein sequence ID" value="GJM54482.1"/>
    <property type="molecule type" value="Genomic_DNA"/>
</dbReference>
<feature type="region of interest" description="Disordered" evidence="1">
    <location>
        <begin position="1"/>
        <end position="37"/>
    </location>
</feature>